<organism evidence="1 2">
    <name type="scientific">Candidatus Woesebacteria bacterium GW2011_GWB1_39_10</name>
    <dbReference type="NCBI Taxonomy" id="1618572"/>
    <lineage>
        <taxon>Bacteria</taxon>
        <taxon>Candidatus Woeseibacteriota</taxon>
    </lineage>
</organism>
<sequence length="210" mass="24968">MASGEYHRSGMLDKIDVLKLYNKFGLSANEIAQKYNISVWRVISFMRRNKIKRRKPSETIKIQFERSPLSFKRIDKLDINLQKLFISGLSLYWAEGSKANKAAVDFANSNEKMLLIFTRMLRKIYFVNEKRLRVYIYCFSNQNSGKLIEYWSEKLNIPQKQFSKPYVRRDFKTEKVGKMPYGLVHVRYYDTRLLRQILLDIDIIATDLLN</sequence>
<protein>
    <submittedName>
        <fullName evidence="1">Uncharacterized protein</fullName>
    </submittedName>
</protein>
<gene>
    <name evidence="1" type="ORF">UT17_C0002G0176</name>
</gene>
<comment type="caution">
    <text evidence="1">The sequence shown here is derived from an EMBL/GenBank/DDBJ whole genome shotgun (WGS) entry which is preliminary data.</text>
</comment>
<name>A0A0G0LKR0_9BACT</name>
<dbReference type="AlphaFoldDB" id="A0A0G0LKR0"/>
<dbReference type="Gene3D" id="1.10.10.60">
    <property type="entry name" value="Homeodomain-like"/>
    <property type="match status" value="1"/>
</dbReference>
<accession>A0A0G0LKR0</accession>
<proteinExistence type="predicted"/>
<dbReference type="EMBL" id="LBVU01000002">
    <property type="protein sequence ID" value="KKQ92513.1"/>
    <property type="molecule type" value="Genomic_DNA"/>
</dbReference>
<evidence type="ECO:0000313" key="2">
    <source>
        <dbReference type="Proteomes" id="UP000034774"/>
    </source>
</evidence>
<reference evidence="1 2" key="1">
    <citation type="journal article" date="2015" name="Nature">
        <title>rRNA introns, odd ribosomes, and small enigmatic genomes across a large radiation of phyla.</title>
        <authorList>
            <person name="Brown C.T."/>
            <person name="Hug L.A."/>
            <person name="Thomas B.C."/>
            <person name="Sharon I."/>
            <person name="Castelle C.J."/>
            <person name="Singh A."/>
            <person name="Wilkins M.J."/>
            <person name="Williams K.H."/>
            <person name="Banfield J.F."/>
        </authorList>
    </citation>
    <scope>NUCLEOTIDE SEQUENCE [LARGE SCALE GENOMIC DNA]</scope>
</reference>
<evidence type="ECO:0000313" key="1">
    <source>
        <dbReference type="EMBL" id="KKQ92513.1"/>
    </source>
</evidence>
<dbReference type="Proteomes" id="UP000034774">
    <property type="component" value="Unassembled WGS sequence"/>
</dbReference>